<evidence type="ECO:0000256" key="2">
    <source>
        <dbReference type="RuleBase" id="RU000682"/>
    </source>
</evidence>
<dbReference type="EMBL" id="CAJNOW010020699">
    <property type="protein sequence ID" value="CAF1680919.1"/>
    <property type="molecule type" value="Genomic_DNA"/>
</dbReference>
<evidence type="ECO:0000256" key="1">
    <source>
        <dbReference type="PROSITE-ProRule" id="PRU00108"/>
    </source>
</evidence>
<gene>
    <name evidence="7" type="ORF">BYL167_LOCUS38501</name>
    <name evidence="4" type="ORF">CJN711_LOCUS14371</name>
    <name evidence="6" type="ORF">GIL414_LOCUS25242</name>
    <name evidence="5" type="ORF">KQP761_LOCUS36554</name>
</gene>
<name>A0A814ZUP3_9BILA</name>
<accession>A0A814ZUP3</accession>
<dbReference type="InterPro" id="IPR001356">
    <property type="entry name" value="HD"/>
</dbReference>
<organism evidence="4 8">
    <name type="scientific">Rotaria magnacalcarata</name>
    <dbReference type="NCBI Taxonomy" id="392030"/>
    <lineage>
        <taxon>Eukaryota</taxon>
        <taxon>Metazoa</taxon>
        <taxon>Spiralia</taxon>
        <taxon>Gnathifera</taxon>
        <taxon>Rotifera</taxon>
        <taxon>Eurotatoria</taxon>
        <taxon>Bdelloidea</taxon>
        <taxon>Philodinida</taxon>
        <taxon>Philodinidae</taxon>
        <taxon>Rotaria</taxon>
    </lineage>
</organism>
<dbReference type="PROSITE" id="PS50071">
    <property type="entry name" value="HOMEOBOX_2"/>
    <property type="match status" value="1"/>
</dbReference>
<comment type="caution">
    <text evidence="4">The sequence shown here is derived from an EMBL/GenBank/DDBJ whole genome shotgun (WGS) entry which is preliminary data.</text>
</comment>
<keyword evidence="1 2" id="KW-0238">DNA-binding</keyword>
<dbReference type="Proteomes" id="UP000663834">
    <property type="component" value="Unassembled WGS sequence"/>
</dbReference>
<dbReference type="Proteomes" id="UP000681720">
    <property type="component" value="Unassembled WGS sequence"/>
</dbReference>
<keyword evidence="1 2" id="KW-0371">Homeobox</keyword>
<evidence type="ECO:0000259" key="3">
    <source>
        <dbReference type="PROSITE" id="PS50071"/>
    </source>
</evidence>
<dbReference type="GO" id="GO:0005634">
    <property type="term" value="C:nucleus"/>
    <property type="evidence" value="ECO:0007669"/>
    <property type="project" value="UniProtKB-SubCell"/>
</dbReference>
<dbReference type="GO" id="GO:0003677">
    <property type="term" value="F:DNA binding"/>
    <property type="evidence" value="ECO:0007669"/>
    <property type="project" value="UniProtKB-UniRule"/>
</dbReference>
<dbReference type="SUPFAM" id="SSF46689">
    <property type="entry name" value="Homeodomain-like"/>
    <property type="match status" value="1"/>
</dbReference>
<dbReference type="Pfam" id="PF00046">
    <property type="entry name" value="Homeodomain"/>
    <property type="match status" value="1"/>
</dbReference>
<sequence>MASIFDGNCSSYWSYSPYAYNNSYDTPSSNSSYYESSMCSPSPCMIMYPTYDQQQPCFYYNDMTYPCSQFTPPSPPPIVPFSQMIDAPSVSPTLPRSLTNLPNRLQYTNRQRWLLNEIFEHVPYPNSIQKNVVSDRIGATREQIRIWFQNRRRIAVQSHRSTSRRSNPVPVDNGSSVQLELEQILADLDLHKNAPQRMPIGQSSSCRRVRVLKK</sequence>
<evidence type="ECO:0000313" key="4">
    <source>
        <dbReference type="EMBL" id="CAF1248630.1"/>
    </source>
</evidence>
<comment type="subcellular location">
    <subcellularLocation>
        <location evidence="1 2">Nucleus</location>
    </subcellularLocation>
</comment>
<dbReference type="Proteomes" id="UP000681967">
    <property type="component" value="Unassembled WGS sequence"/>
</dbReference>
<dbReference type="Gene3D" id="1.10.10.60">
    <property type="entry name" value="Homeodomain-like"/>
    <property type="match status" value="1"/>
</dbReference>
<dbReference type="Proteomes" id="UP000663855">
    <property type="component" value="Unassembled WGS sequence"/>
</dbReference>
<dbReference type="SMART" id="SM00389">
    <property type="entry name" value="HOX"/>
    <property type="match status" value="1"/>
</dbReference>
<feature type="DNA-binding region" description="Homeobox" evidence="1">
    <location>
        <begin position="106"/>
        <end position="159"/>
    </location>
</feature>
<dbReference type="CDD" id="cd00086">
    <property type="entry name" value="homeodomain"/>
    <property type="match status" value="1"/>
</dbReference>
<keyword evidence="1 2" id="KW-0539">Nucleus</keyword>
<evidence type="ECO:0000313" key="7">
    <source>
        <dbReference type="EMBL" id="CAF4560851.1"/>
    </source>
</evidence>
<protein>
    <recommendedName>
        <fullName evidence="3">Homeobox domain-containing protein</fullName>
    </recommendedName>
</protein>
<evidence type="ECO:0000313" key="5">
    <source>
        <dbReference type="EMBL" id="CAF1680919.1"/>
    </source>
</evidence>
<dbReference type="EMBL" id="CAJNOV010006479">
    <property type="protein sequence ID" value="CAF1248630.1"/>
    <property type="molecule type" value="Genomic_DNA"/>
</dbReference>
<dbReference type="EMBL" id="CAJOBH010090135">
    <property type="protein sequence ID" value="CAF4560851.1"/>
    <property type="molecule type" value="Genomic_DNA"/>
</dbReference>
<reference evidence="4" key="1">
    <citation type="submission" date="2021-02" db="EMBL/GenBank/DDBJ databases">
        <authorList>
            <person name="Nowell W R."/>
        </authorList>
    </citation>
    <scope>NUCLEOTIDE SEQUENCE</scope>
</reference>
<feature type="domain" description="Homeobox" evidence="3">
    <location>
        <begin position="104"/>
        <end position="158"/>
    </location>
</feature>
<evidence type="ECO:0000313" key="8">
    <source>
        <dbReference type="Proteomes" id="UP000663855"/>
    </source>
</evidence>
<dbReference type="EMBL" id="CAJOBJ010033573">
    <property type="protein sequence ID" value="CAF4287219.1"/>
    <property type="molecule type" value="Genomic_DNA"/>
</dbReference>
<dbReference type="OrthoDB" id="6159439at2759"/>
<dbReference type="AlphaFoldDB" id="A0A814ZUP3"/>
<dbReference type="InterPro" id="IPR009057">
    <property type="entry name" value="Homeodomain-like_sf"/>
</dbReference>
<proteinExistence type="predicted"/>
<evidence type="ECO:0000313" key="6">
    <source>
        <dbReference type="EMBL" id="CAF4287219.1"/>
    </source>
</evidence>